<dbReference type="OrthoDB" id="9759601at2"/>
<dbReference type="NCBIfam" id="TIGR00277">
    <property type="entry name" value="HDIG"/>
    <property type="match status" value="1"/>
</dbReference>
<evidence type="ECO:0000259" key="2">
    <source>
        <dbReference type="PROSITE" id="PS51831"/>
    </source>
</evidence>
<dbReference type="Pfam" id="PF13487">
    <property type="entry name" value="HD_5"/>
    <property type="match status" value="1"/>
</dbReference>
<feature type="domain" description="HD-GYP" evidence="3">
    <location>
        <begin position="231"/>
        <end position="426"/>
    </location>
</feature>
<dbReference type="CDD" id="cd00077">
    <property type="entry name" value="HDc"/>
    <property type="match status" value="1"/>
</dbReference>
<dbReference type="RefSeq" id="WP_122915879.1">
    <property type="nucleotide sequence ID" value="NZ_RHHQ01000002.1"/>
</dbReference>
<proteinExistence type="predicted"/>
<keyword evidence="1" id="KW-1133">Transmembrane helix</keyword>
<feature type="transmembrane region" description="Helical" evidence="1">
    <location>
        <begin position="195"/>
        <end position="214"/>
    </location>
</feature>
<comment type="caution">
    <text evidence="4">The sequence shown here is derived from an EMBL/GenBank/DDBJ whole genome shotgun (WGS) entry which is preliminary data.</text>
</comment>
<feature type="transmembrane region" description="Helical" evidence="1">
    <location>
        <begin position="137"/>
        <end position="159"/>
    </location>
</feature>
<dbReference type="PANTHER" id="PTHR43155">
    <property type="entry name" value="CYCLIC DI-GMP PHOSPHODIESTERASE PA4108-RELATED"/>
    <property type="match status" value="1"/>
</dbReference>
<dbReference type="PROSITE" id="PS51832">
    <property type="entry name" value="HD_GYP"/>
    <property type="match status" value="1"/>
</dbReference>
<reference evidence="4 5" key="1">
    <citation type="submission" date="2018-10" db="EMBL/GenBank/DDBJ databases">
        <title>Phylogenomics of Brevibacillus.</title>
        <authorList>
            <person name="Dunlap C."/>
        </authorList>
    </citation>
    <scope>NUCLEOTIDE SEQUENCE [LARGE SCALE GENOMIC DNA]</scope>
    <source>
        <strain evidence="4 5">JCM 15716</strain>
    </source>
</reference>
<dbReference type="EMBL" id="RHHQ01000002">
    <property type="protein sequence ID" value="RNB92622.1"/>
    <property type="molecule type" value="Genomic_DNA"/>
</dbReference>
<dbReference type="SUPFAM" id="SSF109604">
    <property type="entry name" value="HD-domain/PDEase-like"/>
    <property type="match status" value="1"/>
</dbReference>
<dbReference type="PROSITE" id="PS51831">
    <property type="entry name" value="HD"/>
    <property type="match status" value="1"/>
</dbReference>
<evidence type="ECO:0000256" key="1">
    <source>
        <dbReference type="SAM" id="Phobius"/>
    </source>
</evidence>
<feature type="domain" description="HD" evidence="2">
    <location>
        <begin position="253"/>
        <end position="375"/>
    </location>
</feature>
<dbReference type="InterPro" id="IPR003607">
    <property type="entry name" value="HD/PDEase_dom"/>
</dbReference>
<dbReference type="SMART" id="SM00471">
    <property type="entry name" value="HDc"/>
    <property type="match status" value="1"/>
</dbReference>
<keyword evidence="1" id="KW-0812">Transmembrane</keyword>
<evidence type="ECO:0000259" key="3">
    <source>
        <dbReference type="PROSITE" id="PS51832"/>
    </source>
</evidence>
<dbReference type="Gene3D" id="1.10.3210.10">
    <property type="entry name" value="Hypothetical protein af1432"/>
    <property type="match status" value="1"/>
</dbReference>
<sequence length="445" mass="50294">MRQNISLRLKGIFVTVGFPILALLILLYVLQDWESKENLQILFVYTLLTVIACFAPIRTYHAVLTLNSAIILSGILLEGAWLGTWSAILENILLAFLFKAHKKMLPNIGQWLVTIWIVGCLKTWLDSYHIPWMIADLLLMFVFFVANTGLCAILISNYVNVSWWTKVKEMVRGGTSVYFLLMIMGDIGARLVAHTGWLAILPVSIAFLTISVVFRQYFDGLVKLEEKVAEVNSLNHSFLTALAHSVDARDPYTHGHSNRVASFGREIARELHAKQSFVDDVYFGGILHDIGKIGIEDYILKKEGKLTDEEYERIKEHPVIGYQILKQSGVFEELLPAIRSHHERIDGKGYPDGLKGEQIPLIARILAVADAFDAMVSDRPYRKGMPVDEALNRIDAGAGTQFDVELARVFVQYIKKLPPDELEAMIRLEGRVVTENERKLEEVLV</sequence>
<evidence type="ECO:0000313" key="4">
    <source>
        <dbReference type="EMBL" id="RNB92622.1"/>
    </source>
</evidence>
<dbReference type="InterPro" id="IPR006675">
    <property type="entry name" value="HDIG_dom"/>
</dbReference>
<feature type="transmembrane region" description="Helical" evidence="1">
    <location>
        <begin position="42"/>
        <end position="63"/>
    </location>
</feature>
<dbReference type="Proteomes" id="UP000271031">
    <property type="component" value="Unassembled WGS sequence"/>
</dbReference>
<feature type="transmembrane region" description="Helical" evidence="1">
    <location>
        <begin position="108"/>
        <end position="125"/>
    </location>
</feature>
<gene>
    <name evidence="4" type="ORF">EDM56_00280</name>
</gene>
<protein>
    <submittedName>
        <fullName evidence="4">HD-GYP domain-containing protein</fullName>
    </submittedName>
</protein>
<feature type="transmembrane region" description="Helical" evidence="1">
    <location>
        <begin position="69"/>
        <end position="96"/>
    </location>
</feature>
<keyword evidence="1" id="KW-0472">Membrane</keyword>
<feature type="transmembrane region" description="Helical" evidence="1">
    <location>
        <begin position="12"/>
        <end position="30"/>
    </location>
</feature>
<dbReference type="PANTHER" id="PTHR43155:SF2">
    <property type="entry name" value="CYCLIC DI-GMP PHOSPHODIESTERASE PA4108"/>
    <property type="match status" value="1"/>
</dbReference>
<dbReference type="AlphaFoldDB" id="A0A3M8DX05"/>
<dbReference type="InterPro" id="IPR037522">
    <property type="entry name" value="HD_GYP_dom"/>
</dbReference>
<keyword evidence="5" id="KW-1185">Reference proteome</keyword>
<name>A0A3M8DX05_9BACL</name>
<organism evidence="4 5">
    <name type="scientific">Brevibacillus fluminis</name>
    <dbReference type="NCBI Taxonomy" id="511487"/>
    <lineage>
        <taxon>Bacteria</taxon>
        <taxon>Bacillati</taxon>
        <taxon>Bacillota</taxon>
        <taxon>Bacilli</taxon>
        <taxon>Bacillales</taxon>
        <taxon>Paenibacillaceae</taxon>
        <taxon>Brevibacillus</taxon>
    </lineage>
</organism>
<accession>A0A3M8DX05</accession>
<dbReference type="InterPro" id="IPR006674">
    <property type="entry name" value="HD_domain"/>
</dbReference>
<evidence type="ECO:0000313" key="5">
    <source>
        <dbReference type="Proteomes" id="UP000271031"/>
    </source>
</evidence>